<feature type="non-terminal residue" evidence="1">
    <location>
        <position position="1"/>
    </location>
</feature>
<name>A0A4Y9ZYX9_9AGAM</name>
<evidence type="ECO:0000313" key="2">
    <source>
        <dbReference type="Proteomes" id="UP000298061"/>
    </source>
</evidence>
<sequence length="71" mass="8023">AERVNEEDLEGIAAQLRSRQEKIPFEVVDMDGTVRHPSGFTPPTPAHEFTRRLSLIGLATEVSPRRNVKRL</sequence>
<gene>
    <name evidence="1" type="ORF">EWM64_g4715</name>
</gene>
<reference evidence="1 2" key="1">
    <citation type="submission" date="2019-02" db="EMBL/GenBank/DDBJ databases">
        <title>Genome sequencing of the rare red list fungi Hericium alpestre (H. flagellum).</title>
        <authorList>
            <person name="Buettner E."/>
            <person name="Kellner H."/>
        </authorList>
    </citation>
    <scope>NUCLEOTIDE SEQUENCE [LARGE SCALE GENOMIC DNA]</scope>
    <source>
        <strain evidence="1 2">DSM 108284</strain>
    </source>
</reference>
<accession>A0A4Y9ZYX9</accession>
<comment type="caution">
    <text evidence="1">The sequence shown here is derived from an EMBL/GenBank/DDBJ whole genome shotgun (WGS) entry which is preliminary data.</text>
</comment>
<keyword evidence="2" id="KW-1185">Reference proteome</keyword>
<evidence type="ECO:0000313" key="1">
    <source>
        <dbReference type="EMBL" id="TFY79297.1"/>
    </source>
</evidence>
<protein>
    <submittedName>
        <fullName evidence="1">Uncharacterized protein</fullName>
    </submittedName>
</protein>
<dbReference type="OrthoDB" id="3258969at2759"/>
<organism evidence="1 2">
    <name type="scientific">Hericium alpestre</name>
    <dbReference type="NCBI Taxonomy" id="135208"/>
    <lineage>
        <taxon>Eukaryota</taxon>
        <taxon>Fungi</taxon>
        <taxon>Dikarya</taxon>
        <taxon>Basidiomycota</taxon>
        <taxon>Agaricomycotina</taxon>
        <taxon>Agaricomycetes</taxon>
        <taxon>Russulales</taxon>
        <taxon>Hericiaceae</taxon>
        <taxon>Hericium</taxon>
    </lineage>
</organism>
<dbReference type="Proteomes" id="UP000298061">
    <property type="component" value="Unassembled WGS sequence"/>
</dbReference>
<dbReference type="EMBL" id="SFCI01000525">
    <property type="protein sequence ID" value="TFY79297.1"/>
    <property type="molecule type" value="Genomic_DNA"/>
</dbReference>
<dbReference type="AlphaFoldDB" id="A0A4Y9ZYX9"/>
<proteinExistence type="predicted"/>